<dbReference type="Proteomes" id="UP000663848">
    <property type="component" value="Unassembled WGS sequence"/>
</dbReference>
<evidence type="ECO:0000256" key="1">
    <source>
        <dbReference type="ARBA" id="ARBA00022603"/>
    </source>
</evidence>
<dbReference type="InterPro" id="IPR029063">
    <property type="entry name" value="SAM-dependent_MTases_sf"/>
</dbReference>
<dbReference type="EMBL" id="CAJNXB010000823">
    <property type="protein sequence ID" value="CAF3101830.1"/>
    <property type="molecule type" value="Genomic_DNA"/>
</dbReference>
<dbReference type="EMBL" id="CAJNYV010000395">
    <property type="protein sequence ID" value="CAF3359709.1"/>
    <property type="molecule type" value="Genomic_DNA"/>
</dbReference>
<dbReference type="AlphaFoldDB" id="A0A820HRP1"/>
<keyword evidence="3" id="KW-0472">Membrane</keyword>
<dbReference type="InterPro" id="IPR007072">
    <property type="entry name" value="RNMT_CmcI"/>
</dbReference>
<dbReference type="Proteomes" id="UP000663872">
    <property type="component" value="Unassembled WGS sequence"/>
</dbReference>
<feature type="transmembrane region" description="Helical" evidence="3">
    <location>
        <begin position="20"/>
        <end position="38"/>
    </location>
</feature>
<evidence type="ECO:0000313" key="13">
    <source>
        <dbReference type="EMBL" id="CAF4582139.1"/>
    </source>
</evidence>
<evidence type="ECO:0000313" key="12">
    <source>
        <dbReference type="EMBL" id="CAF4493721.1"/>
    </source>
</evidence>
<dbReference type="EMBL" id="CAJNYD010001733">
    <property type="protein sequence ID" value="CAF3361591.1"/>
    <property type="molecule type" value="Genomic_DNA"/>
</dbReference>
<dbReference type="Proteomes" id="UP000663865">
    <property type="component" value="Unassembled WGS sequence"/>
</dbReference>
<dbReference type="GO" id="GO:0032259">
    <property type="term" value="P:methylation"/>
    <property type="evidence" value="ECO:0007669"/>
    <property type="project" value="UniProtKB-KW"/>
</dbReference>
<keyword evidence="3" id="KW-0812">Transmembrane</keyword>
<evidence type="ECO:0000313" key="7">
    <source>
        <dbReference type="EMBL" id="CAF3673214.1"/>
    </source>
</evidence>
<dbReference type="Proteomes" id="UP000663862">
    <property type="component" value="Unassembled WGS sequence"/>
</dbReference>
<dbReference type="EMBL" id="CAJOBS010000460">
    <property type="protein sequence ID" value="CAF4582139.1"/>
    <property type="molecule type" value="Genomic_DNA"/>
</dbReference>
<gene>
    <name evidence="8" type="ORF">FME351_LOCUS28104</name>
    <name evidence="7" type="ORF">GRG538_LOCUS26518</name>
    <name evidence="10" type="ORF">HFQ381_LOCUS13345</name>
    <name evidence="5" type="ORF">KIK155_LOCUS4378</name>
    <name evidence="6" type="ORF">LUA448_LOCUS14004</name>
    <name evidence="12" type="ORF">QYT958_LOCUS4082</name>
    <name evidence="4" type="ORF">TIS948_LOCUS6988</name>
    <name evidence="13" type="ORF">TOA249_LOCUS9335</name>
    <name evidence="11" type="ORF">TSG867_LOCUS7212</name>
    <name evidence="9" type="ORF">UJA718_LOCUS3961</name>
</gene>
<dbReference type="GO" id="GO:0005886">
    <property type="term" value="C:plasma membrane"/>
    <property type="evidence" value="ECO:0007669"/>
    <property type="project" value="TreeGrafter"/>
</dbReference>
<dbReference type="EMBL" id="CAJOBP010000308">
    <property type="protein sequence ID" value="CAF4159360.1"/>
    <property type="molecule type" value="Genomic_DNA"/>
</dbReference>
<evidence type="ECO:0000313" key="6">
    <source>
        <dbReference type="EMBL" id="CAF3361591.1"/>
    </source>
</evidence>
<dbReference type="SUPFAM" id="SSF53335">
    <property type="entry name" value="S-adenosyl-L-methionine-dependent methyltransferases"/>
    <property type="match status" value="1"/>
</dbReference>
<keyword evidence="2" id="KW-0808">Transferase</keyword>
<dbReference type="EMBL" id="CAJNYU010003848">
    <property type="protein sequence ID" value="CAF3706626.1"/>
    <property type="molecule type" value="Genomic_DNA"/>
</dbReference>
<dbReference type="EMBL" id="CAJOBR010000305">
    <property type="protein sequence ID" value="CAF4493721.1"/>
    <property type="molecule type" value="Genomic_DNA"/>
</dbReference>
<evidence type="ECO:0000313" key="9">
    <source>
        <dbReference type="EMBL" id="CAF4159360.1"/>
    </source>
</evidence>
<name>A0A820HRP1_9BILA</name>
<evidence type="ECO:0000256" key="2">
    <source>
        <dbReference type="ARBA" id="ARBA00022679"/>
    </source>
</evidence>
<dbReference type="GO" id="GO:0008168">
    <property type="term" value="F:methyltransferase activity"/>
    <property type="evidence" value="ECO:0007669"/>
    <property type="project" value="UniProtKB-KW"/>
</dbReference>
<dbReference type="Proteomes" id="UP000663873">
    <property type="component" value="Unassembled WGS sequence"/>
</dbReference>
<evidence type="ECO:0000313" key="11">
    <source>
        <dbReference type="EMBL" id="CAF4315743.1"/>
    </source>
</evidence>
<accession>A0A820HRP1</accession>
<dbReference type="PANTHER" id="PTHR40048:SF1">
    <property type="entry name" value="RHAMNOSYL O-METHYLTRANSFERASE"/>
    <property type="match status" value="1"/>
</dbReference>
<evidence type="ECO:0000313" key="8">
    <source>
        <dbReference type="EMBL" id="CAF3706626.1"/>
    </source>
</evidence>
<comment type="caution">
    <text evidence="10">The sequence shown here is derived from an EMBL/GenBank/DDBJ whole genome shotgun (WGS) entry which is preliminary data.</text>
</comment>
<evidence type="ECO:0000313" key="14">
    <source>
        <dbReference type="Proteomes" id="UP000663851"/>
    </source>
</evidence>
<evidence type="ECO:0000313" key="5">
    <source>
        <dbReference type="EMBL" id="CAF3359709.1"/>
    </source>
</evidence>
<evidence type="ECO:0000313" key="4">
    <source>
        <dbReference type="EMBL" id="CAF3101830.1"/>
    </source>
</evidence>
<dbReference type="GO" id="GO:0008610">
    <property type="term" value="P:lipid biosynthetic process"/>
    <property type="evidence" value="ECO:0007669"/>
    <property type="project" value="InterPro"/>
</dbReference>
<dbReference type="Proteomes" id="UP000663825">
    <property type="component" value="Unassembled WGS sequence"/>
</dbReference>
<dbReference type="Gene3D" id="3.40.50.150">
    <property type="entry name" value="Vaccinia Virus protein VP39"/>
    <property type="match status" value="1"/>
</dbReference>
<dbReference type="OrthoDB" id="186626at2759"/>
<dbReference type="Proteomes" id="UP000663838">
    <property type="component" value="Unassembled WGS sequence"/>
</dbReference>
<sequence length="317" mass="36691">MLIQRLLLHIFQHIAIKSTINFLLGLLVGIFIASQHLFSHKSLAPVGKDITDRLANNSTSKSEESTQIITNVAEVKLSLNQKNIGEFYEEYYKFYEQNHAWALKSFLGVHFLQNPNDAITIAEILYNQDVDLVIETGTYRGAAALFFASIMYQYRYDAKKNSMRPFKIITMDINPEARKYIENFTLLAPYILFIPESSVSPAARATVNKTVFEMKPNNVFISLDGDHYAEAVYNELLYYQQYVVNISNYMLVQDTRLSRKWHTLYCGQSKYDGPCNGPQEAVNWFMKNEGHGRFEIDRAKEYLFTTHQKGWLKRISK</sequence>
<evidence type="ECO:0008006" key="16">
    <source>
        <dbReference type="Google" id="ProtNLM"/>
    </source>
</evidence>
<dbReference type="Proteomes" id="UP000663869">
    <property type="component" value="Unassembled WGS sequence"/>
</dbReference>
<dbReference type="Proteomes" id="UP000663833">
    <property type="component" value="Unassembled WGS sequence"/>
</dbReference>
<evidence type="ECO:0000313" key="15">
    <source>
        <dbReference type="Proteomes" id="UP000663873"/>
    </source>
</evidence>
<evidence type="ECO:0000313" key="10">
    <source>
        <dbReference type="EMBL" id="CAF4297835.1"/>
    </source>
</evidence>
<dbReference type="EMBL" id="CAJOBQ010000279">
    <property type="protein sequence ID" value="CAF4315743.1"/>
    <property type="molecule type" value="Genomic_DNA"/>
</dbReference>
<reference evidence="10" key="1">
    <citation type="submission" date="2021-02" db="EMBL/GenBank/DDBJ databases">
        <authorList>
            <person name="Nowell W R."/>
        </authorList>
    </citation>
    <scope>NUCLEOTIDE SEQUENCE</scope>
</reference>
<dbReference type="Proteomes" id="UP000663851">
    <property type="component" value="Unassembled WGS sequence"/>
</dbReference>
<dbReference type="EMBL" id="CAJNYT010004608">
    <property type="protein sequence ID" value="CAF3673214.1"/>
    <property type="molecule type" value="Genomic_DNA"/>
</dbReference>
<dbReference type="Pfam" id="PF04989">
    <property type="entry name" value="RMNT_CmcI"/>
    <property type="match status" value="1"/>
</dbReference>
<keyword evidence="3" id="KW-1133">Transmembrane helix</keyword>
<protein>
    <recommendedName>
        <fullName evidence="16">Rhamnosyl O-methyltransferase</fullName>
    </recommendedName>
</protein>
<dbReference type="EMBL" id="CAJOBO010000835">
    <property type="protein sequence ID" value="CAF4297835.1"/>
    <property type="molecule type" value="Genomic_DNA"/>
</dbReference>
<organism evidence="10 14">
    <name type="scientific">Rotaria socialis</name>
    <dbReference type="NCBI Taxonomy" id="392032"/>
    <lineage>
        <taxon>Eukaryota</taxon>
        <taxon>Metazoa</taxon>
        <taxon>Spiralia</taxon>
        <taxon>Gnathifera</taxon>
        <taxon>Rotifera</taxon>
        <taxon>Eurotatoria</taxon>
        <taxon>Bdelloidea</taxon>
        <taxon>Philodinida</taxon>
        <taxon>Philodinidae</taxon>
        <taxon>Rotaria</taxon>
    </lineage>
</organism>
<proteinExistence type="predicted"/>
<keyword evidence="15" id="KW-1185">Reference proteome</keyword>
<keyword evidence="1" id="KW-0489">Methyltransferase</keyword>
<dbReference type="PANTHER" id="PTHR40048">
    <property type="entry name" value="RHAMNOSYL O-METHYLTRANSFERASE"/>
    <property type="match status" value="1"/>
</dbReference>
<evidence type="ECO:0000256" key="3">
    <source>
        <dbReference type="SAM" id="Phobius"/>
    </source>
</evidence>